<sequence>MKSKSMKFRWMSNLKKWVVNNLCCVLRKKNKKRERCEEMETVGNDCGDITAFSSIDLSTMPSADPAPSGQAE</sequence>
<dbReference type="AlphaFoldDB" id="A0ABD3X290"/>
<evidence type="ECO:0000313" key="1">
    <source>
        <dbReference type="EMBL" id="KAL3878953.1"/>
    </source>
</evidence>
<dbReference type="EMBL" id="JBJQND010000004">
    <property type="protein sequence ID" value="KAL3878953.1"/>
    <property type="molecule type" value="Genomic_DNA"/>
</dbReference>
<reference evidence="1 2" key="1">
    <citation type="submission" date="2024-11" db="EMBL/GenBank/DDBJ databases">
        <title>Chromosome-level genome assembly of the freshwater bivalve Anodonta woodiana.</title>
        <authorList>
            <person name="Chen X."/>
        </authorList>
    </citation>
    <scope>NUCLEOTIDE SEQUENCE [LARGE SCALE GENOMIC DNA]</scope>
    <source>
        <strain evidence="1">MN2024</strain>
        <tissue evidence="1">Gills</tissue>
    </source>
</reference>
<organism evidence="1 2">
    <name type="scientific">Sinanodonta woodiana</name>
    <name type="common">Chinese pond mussel</name>
    <name type="synonym">Anodonta woodiana</name>
    <dbReference type="NCBI Taxonomy" id="1069815"/>
    <lineage>
        <taxon>Eukaryota</taxon>
        <taxon>Metazoa</taxon>
        <taxon>Spiralia</taxon>
        <taxon>Lophotrochozoa</taxon>
        <taxon>Mollusca</taxon>
        <taxon>Bivalvia</taxon>
        <taxon>Autobranchia</taxon>
        <taxon>Heteroconchia</taxon>
        <taxon>Palaeoheterodonta</taxon>
        <taxon>Unionida</taxon>
        <taxon>Unionoidea</taxon>
        <taxon>Unionidae</taxon>
        <taxon>Unioninae</taxon>
        <taxon>Sinanodonta</taxon>
    </lineage>
</organism>
<evidence type="ECO:0000313" key="2">
    <source>
        <dbReference type="Proteomes" id="UP001634394"/>
    </source>
</evidence>
<comment type="caution">
    <text evidence="1">The sequence shown here is derived from an EMBL/GenBank/DDBJ whole genome shotgun (WGS) entry which is preliminary data.</text>
</comment>
<dbReference type="Proteomes" id="UP001634394">
    <property type="component" value="Unassembled WGS sequence"/>
</dbReference>
<gene>
    <name evidence="1" type="ORF">ACJMK2_031277</name>
</gene>
<accession>A0ABD3X290</accession>
<protein>
    <submittedName>
        <fullName evidence="1">Uncharacterized protein</fullName>
    </submittedName>
</protein>
<proteinExistence type="predicted"/>
<keyword evidence="2" id="KW-1185">Reference proteome</keyword>
<name>A0ABD3X290_SINWO</name>